<evidence type="ECO:0000313" key="3">
    <source>
        <dbReference type="Proteomes" id="UP000027073"/>
    </source>
</evidence>
<dbReference type="AlphaFoldDB" id="A0A067NGQ6"/>
<feature type="region of interest" description="Disordered" evidence="1">
    <location>
        <begin position="63"/>
        <end position="98"/>
    </location>
</feature>
<feature type="compositionally biased region" description="Basic and acidic residues" evidence="1">
    <location>
        <begin position="72"/>
        <end position="92"/>
    </location>
</feature>
<name>A0A067NGQ6_PLEO1</name>
<gene>
    <name evidence="2" type="ORF">PLEOSDRAFT_1105937</name>
</gene>
<sequence length="98" mass="10994">MDNAAVPVHREQSVSQPMGTDDPEGMTPPLLSRTVRRLGIVINDDSEAALAVTGAILAQYRDRIPRRRLERQRRPDPEHKSGMQHDCRDCAEARGITH</sequence>
<proteinExistence type="predicted"/>
<dbReference type="Proteomes" id="UP000027073">
    <property type="component" value="Unassembled WGS sequence"/>
</dbReference>
<accession>A0A067NGQ6</accession>
<evidence type="ECO:0000256" key="1">
    <source>
        <dbReference type="SAM" id="MobiDB-lite"/>
    </source>
</evidence>
<feature type="region of interest" description="Disordered" evidence="1">
    <location>
        <begin position="1"/>
        <end position="30"/>
    </location>
</feature>
<dbReference type="InParanoid" id="A0A067NGQ6"/>
<evidence type="ECO:0000313" key="2">
    <source>
        <dbReference type="EMBL" id="KDQ27044.1"/>
    </source>
</evidence>
<dbReference type="HOGENOM" id="CLU_2334522_0_0_1"/>
<dbReference type="VEuPathDB" id="FungiDB:PLEOSDRAFT_1105937"/>
<organism evidence="2 3">
    <name type="scientific">Pleurotus ostreatus (strain PC15)</name>
    <name type="common">Oyster mushroom</name>
    <dbReference type="NCBI Taxonomy" id="1137138"/>
    <lineage>
        <taxon>Eukaryota</taxon>
        <taxon>Fungi</taxon>
        <taxon>Dikarya</taxon>
        <taxon>Basidiomycota</taxon>
        <taxon>Agaricomycotina</taxon>
        <taxon>Agaricomycetes</taxon>
        <taxon>Agaricomycetidae</taxon>
        <taxon>Agaricales</taxon>
        <taxon>Pleurotineae</taxon>
        <taxon>Pleurotaceae</taxon>
        <taxon>Pleurotus</taxon>
    </lineage>
</organism>
<dbReference type="EMBL" id="KL198009">
    <property type="protein sequence ID" value="KDQ27044.1"/>
    <property type="molecule type" value="Genomic_DNA"/>
</dbReference>
<reference evidence="3" key="1">
    <citation type="journal article" date="2014" name="Proc. Natl. Acad. Sci. U.S.A.">
        <title>Extensive sampling of basidiomycete genomes demonstrates inadequacy of the white-rot/brown-rot paradigm for wood decay fungi.</title>
        <authorList>
            <person name="Riley R."/>
            <person name="Salamov A.A."/>
            <person name="Brown D.W."/>
            <person name="Nagy L.G."/>
            <person name="Floudas D."/>
            <person name="Held B.W."/>
            <person name="Levasseur A."/>
            <person name="Lombard V."/>
            <person name="Morin E."/>
            <person name="Otillar R."/>
            <person name="Lindquist E.A."/>
            <person name="Sun H."/>
            <person name="LaButti K.M."/>
            <person name="Schmutz J."/>
            <person name="Jabbour D."/>
            <person name="Luo H."/>
            <person name="Baker S.E."/>
            <person name="Pisabarro A.G."/>
            <person name="Walton J.D."/>
            <person name="Blanchette R.A."/>
            <person name="Henrissat B."/>
            <person name="Martin F."/>
            <person name="Cullen D."/>
            <person name="Hibbett D.S."/>
            <person name="Grigoriev I.V."/>
        </authorList>
    </citation>
    <scope>NUCLEOTIDE SEQUENCE [LARGE SCALE GENOMIC DNA]</scope>
    <source>
        <strain evidence="3">PC15</strain>
    </source>
</reference>
<protein>
    <submittedName>
        <fullName evidence="2">Uncharacterized protein</fullName>
    </submittedName>
</protein>